<evidence type="ECO:0000256" key="1">
    <source>
        <dbReference type="SAM" id="Phobius"/>
    </source>
</evidence>
<feature type="transmembrane region" description="Helical" evidence="1">
    <location>
        <begin position="6"/>
        <end position="28"/>
    </location>
</feature>
<dbReference type="InterPro" id="IPR052173">
    <property type="entry name" value="Beta-lactam_resp_regulator"/>
</dbReference>
<keyword evidence="1" id="KW-0812">Transmembrane</keyword>
<feature type="transmembrane region" description="Helical" evidence="1">
    <location>
        <begin position="40"/>
        <end position="58"/>
    </location>
</feature>
<keyword evidence="1" id="KW-0472">Membrane</keyword>
<dbReference type="Proteomes" id="UP000316855">
    <property type="component" value="Chromosome"/>
</dbReference>
<keyword evidence="1" id="KW-1133">Transmembrane helix</keyword>
<feature type="transmembrane region" description="Helical" evidence="1">
    <location>
        <begin position="88"/>
        <end position="106"/>
    </location>
</feature>
<keyword evidence="4" id="KW-1185">Reference proteome</keyword>
<dbReference type="PANTHER" id="PTHR34978:SF3">
    <property type="entry name" value="SLR0241 PROTEIN"/>
    <property type="match status" value="1"/>
</dbReference>
<evidence type="ECO:0000313" key="3">
    <source>
        <dbReference type="EMBL" id="QDT91490.1"/>
    </source>
</evidence>
<protein>
    <submittedName>
        <fullName evidence="3">Regulatory protein BlaR1</fullName>
    </submittedName>
</protein>
<evidence type="ECO:0000259" key="2">
    <source>
        <dbReference type="Pfam" id="PF05569"/>
    </source>
</evidence>
<dbReference type="PANTHER" id="PTHR34978">
    <property type="entry name" value="POSSIBLE SENSOR-TRANSDUCER PROTEIN BLAR"/>
    <property type="match status" value="1"/>
</dbReference>
<dbReference type="EMBL" id="CP036343">
    <property type="protein sequence ID" value="QDT91490.1"/>
    <property type="molecule type" value="Genomic_DNA"/>
</dbReference>
<organism evidence="3 4">
    <name type="scientific">Gimesia algae</name>
    <dbReference type="NCBI Taxonomy" id="2527971"/>
    <lineage>
        <taxon>Bacteria</taxon>
        <taxon>Pseudomonadati</taxon>
        <taxon>Planctomycetota</taxon>
        <taxon>Planctomycetia</taxon>
        <taxon>Planctomycetales</taxon>
        <taxon>Planctomycetaceae</taxon>
        <taxon>Gimesia</taxon>
    </lineage>
</organism>
<name>A0A517VER6_9PLAN</name>
<proteinExistence type="predicted"/>
<dbReference type="InterPro" id="IPR008756">
    <property type="entry name" value="Peptidase_M56"/>
</dbReference>
<accession>A0A517VER6</accession>
<feature type="domain" description="Peptidase M56" evidence="2">
    <location>
        <begin position="8"/>
        <end position="261"/>
    </location>
</feature>
<feature type="transmembrane region" description="Helical" evidence="1">
    <location>
        <begin position="299"/>
        <end position="320"/>
    </location>
</feature>
<dbReference type="KEGG" id="gax:Pan161_31480"/>
<dbReference type="AlphaFoldDB" id="A0A517VER6"/>
<reference evidence="3 4" key="1">
    <citation type="submission" date="2019-02" db="EMBL/GenBank/DDBJ databases">
        <title>Deep-cultivation of Planctomycetes and their phenomic and genomic characterization uncovers novel biology.</title>
        <authorList>
            <person name="Wiegand S."/>
            <person name="Jogler M."/>
            <person name="Boedeker C."/>
            <person name="Pinto D."/>
            <person name="Vollmers J."/>
            <person name="Rivas-Marin E."/>
            <person name="Kohn T."/>
            <person name="Peeters S.H."/>
            <person name="Heuer A."/>
            <person name="Rast P."/>
            <person name="Oberbeckmann S."/>
            <person name="Bunk B."/>
            <person name="Jeske O."/>
            <person name="Meyerdierks A."/>
            <person name="Storesund J.E."/>
            <person name="Kallscheuer N."/>
            <person name="Luecker S."/>
            <person name="Lage O.M."/>
            <person name="Pohl T."/>
            <person name="Merkel B.J."/>
            <person name="Hornburger P."/>
            <person name="Mueller R.-W."/>
            <person name="Bruemmer F."/>
            <person name="Labrenz M."/>
            <person name="Spormann A.M."/>
            <person name="Op den Camp H."/>
            <person name="Overmann J."/>
            <person name="Amann R."/>
            <person name="Jetten M.S.M."/>
            <person name="Mascher T."/>
            <person name="Medema M.H."/>
            <person name="Devos D.P."/>
            <person name="Kaster A.-K."/>
            <person name="Ovreas L."/>
            <person name="Rohde M."/>
            <person name="Galperin M.Y."/>
            <person name="Jogler C."/>
        </authorList>
    </citation>
    <scope>NUCLEOTIDE SEQUENCE [LARGE SCALE GENOMIC DNA]</scope>
    <source>
        <strain evidence="3 4">Pan161</strain>
    </source>
</reference>
<sequence>MTSTQFLELAISLSVQVALVIIVAHWLGRLVNSEQMQCRLWTICYVVLLSLIGVALLLPHPRLFQPWVSIGAQHTTTLVTIEMQLGQILFFVWLAGASVSLMVFFFRSFQVNRFLNTCQPLDLDEFVSEENQLDIPELTSFPSKQRLRLLTSTRLTTPFCSQFHYPYIVVPEYLLGFDRQKLNFIIRHELEHLKTGHPLQLFLQRVVEVIFWFHPMVWWASQQSSISREFACDEAAIDSPSDIVMYLQTLLTIMEYSASQAEETPTSLAFGRGKSIVAKRARRLTQIAKRKEIDRRSRILGPAACFSLVMLATLIGFLWLPIDVLASSRTNWSPWPTWSAGVLHDFDIPARDFEVFDPRIELHELLEHQTPESIDDD</sequence>
<dbReference type="RefSeq" id="WP_145228414.1">
    <property type="nucleotide sequence ID" value="NZ_CP036343.1"/>
</dbReference>
<dbReference type="Pfam" id="PF05569">
    <property type="entry name" value="Peptidase_M56"/>
    <property type="match status" value="1"/>
</dbReference>
<gene>
    <name evidence="3" type="primary">blaR1_9</name>
    <name evidence="3" type="ORF">Pan161_31480</name>
</gene>
<dbReference type="OrthoDB" id="291597at2"/>
<evidence type="ECO:0000313" key="4">
    <source>
        <dbReference type="Proteomes" id="UP000316855"/>
    </source>
</evidence>
<dbReference type="CDD" id="cd07341">
    <property type="entry name" value="M56_BlaR1_MecR1_like"/>
    <property type="match status" value="1"/>
</dbReference>